<evidence type="ECO:0000259" key="1">
    <source>
        <dbReference type="Pfam" id="PF00646"/>
    </source>
</evidence>
<feature type="domain" description="F-box" evidence="1">
    <location>
        <begin position="10"/>
        <end position="44"/>
    </location>
</feature>
<evidence type="ECO:0000313" key="3">
    <source>
        <dbReference type="EMBL" id="PRQ43353.1"/>
    </source>
</evidence>
<dbReference type="Proteomes" id="UP000238479">
    <property type="component" value="Chromosome 3"/>
</dbReference>
<dbReference type="InterPro" id="IPR036047">
    <property type="entry name" value="F-box-like_dom_sf"/>
</dbReference>
<gene>
    <name evidence="3" type="ORF">RchiOBHm_Chr3g0467581</name>
</gene>
<organism evidence="3 4">
    <name type="scientific">Rosa chinensis</name>
    <name type="common">China rose</name>
    <dbReference type="NCBI Taxonomy" id="74649"/>
    <lineage>
        <taxon>Eukaryota</taxon>
        <taxon>Viridiplantae</taxon>
        <taxon>Streptophyta</taxon>
        <taxon>Embryophyta</taxon>
        <taxon>Tracheophyta</taxon>
        <taxon>Spermatophyta</taxon>
        <taxon>Magnoliopsida</taxon>
        <taxon>eudicotyledons</taxon>
        <taxon>Gunneridae</taxon>
        <taxon>Pentapetalae</taxon>
        <taxon>rosids</taxon>
        <taxon>fabids</taxon>
        <taxon>Rosales</taxon>
        <taxon>Rosaceae</taxon>
        <taxon>Rosoideae</taxon>
        <taxon>Rosoideae incertae sedis</taxon>
        <taxon>Rosa</taxon>
    </lineage>
</organism>
<evidence type="ECO:0000259" key="2">
    <source>
        <dbReference type="Pfam" id="PF23622"/>
    </source>
</evidence>
<accession>A0A2P6RA95</accession>
<dbReference type="OrthoDB" id="976179at2759"/>
<protein>
    <submittedName>
        <fullName evidence="3">Putative F-box domain, leucine-rich repeat domain, L domain-containing protein</fullName>
    </submittedName>
</protein>
<dbReference type="SUPFAM" id="SSF52047">
    <property type="entry name" value="RNI-like"/>
    <property type="match status" value="1"/>
</dbReference>
<proteinExistence type="predicted"/>
<dbReference type="Pfam" id="PF23622">
    <property type="entry name" value="LRR_At1g61320_AtMIF1"/>
    <property type="match status" value="1"/>
</dbReference>
<dbReference type="Pfam" id="PF00646">
    <property type="entry name" value="F-box"/>
    <property type="match status" value="1"/>
</dbReference>
<dbReference type="PANTHER" id="PTHR34145">
    <property type="entry name" value="OS02G0105600 PROTEIN"/>
    <property type="match status" value="1"/>
</dbReference>
<dbReference type="OMA" id="QYWHEPH"/>
<reference evidence="3 4" key="1">
    <citation type="journal article" date="2018" name="Nat. Genet.">
        <title>The Rosa genome provides new insights in the design of modern roses.</title>
        <authorList>
            <person name="Bendahmane M."/>
        </authorList>
    </citation>
    <scope>NUCLEOTIDE SEQUENCE [LARGE SCALE GENOMIC DNA]</scope>
    <source>
        <strain evidence="4">cv. Old Blush</strain>
    </source>
</reference>
<dbReference type="Gene3D" id="3.80.10.10">
    <property type="entry name" value="Ribonuclease Inhibitor"/>
    <property type="match status" value="1"/>
</dbReference>
<dbReference type="InterPro" id="IPR055357">
    <property type="entry name" value="LRR_At1g61320_AtMIF1"/>
</dbReference>
<dbReference type="EMBL" id="PDCK01000041">
    <property type="protein sequence ID" value="PRQ43353.1"/>
    <property type="molecule type" value="Genomic_DNA"/>
</dbReference>
<sequence length="397" mass="44569">MQEGKLDDLISSLPFEVQKRVVSLLPLKEAVRTSTLSTFWRSLWFPIQLSLDFDPNPLTNEGSGQEIEQVMGMFLRSYACPEKLELNLKVLGHINKELVVKATKGVEQELHVEFFETQNVAAKTCLSLHSNPAQKSSFFGVKLLHLRSVTHLSKPLVSMLLSNCNVLESLRLVKCRELESLEVETESLQSLVVEDCSDISAIVVSAPNLISFEYHGALAQIEIKNTVSLVNVVLDLRDGPGSNEFDCEDVLPILASLKDVEVLTVSGWLLEWLCSAGVIFGRLEFQFNKLKELSCIDSVISKDKRDSLACFLNSCPSLMKLSVEIESKLNFIPSPCFHQYWHEPHLWMDFKTVKTNTSNLEQLKSVDLVGFVGKEDELLLMDLLLEKAINLNSLTLV</sequence>
<comment type="caution">
    <text evidence="3">The sequence shown here is derived from an EMBL/GenBank/DDBJ whole genome shotgun (WGS) entry which is preliminary data.</text>
</comment>
<dbReference type="Gramene" id="PRQ43353">
    <property type="protein sequence ID" value="PRQ43353"/>
    <property type="gene ID" value="RchiOBHm_Chr3g0467581"/>
</dbReference>
<dbReference type="STRING" id="74649.A0A2P6RA95"/>
<name>A0A2P6RA95_ROSCH</name>
<feature type="domain" description="At1g61320/AtMIF1 LRR" evidence="2">
    <location>
        <begin position="141"/>
        <end position="396"/>
    </location>
</feature>
<dbReference type="SUPFAM" id="SSF81383">
    <property type="entry name" value="F-box domain"/>
    <property type="match status" value="1"/>
</dbReference>
<dbReference type="InterPro" id="IPR053772">
    <property type="entry name" value="At1g61320/At1g61330-like"/>
</dbReference>
<dbReference type="InterPro" id="IPR032675">
    <property type="entry name" value="LRR_dom_sf"/>
</dbReference>
<dbReference type="AlphaFoldDB" id="A0A2P6RA95"/>
<dbReference type="PANTHER" id="PTHR34145:SF53">
    <property type="entry name" value="LEUCINE-RICH REPEAT DOMAIN SUPERFAMILY"/>
    <property type="match status" value="1"/>
</dbReference>
<evidence type="ECO:0000313" key="4">
    <source>
        <dbReference type="Proteomes" id="UP000238479"/>
    </source>
</evidence>
<dbReference type="InterPro" id="IPR001810">
    <property type="entry name" value="F-box_dom"/>
</dbReference>
<keyword evidence="4" id="KW-1185">Reference proteome</keyword>